<protein>
    <recommendedName>
        <fullName evidence="4">Hemolysin-type calcium-binding repeat-containing protein</fullName>
    </recommendedName>
</protein>
<evidence type="ECO:0000313" key="3">
    <source>
        <dbReference type="Proteomes" id="UP000182466"/>
    </source>
</evidence>
<dbReference type="EMBL" id="FPAW01000039">
    <property type="protein sequence ID" value="SFU17136.1"/>
    <property type="molecule type" value="Genomic_DNA"/>
</dbReference>
<evidence type="ECO:0000313" key="2">
    <source>
        <dbReference type="EMBL" id="SFU17136.1"/>
    </source>
</evidence>
<accession>A0A1I7DZS0</accession>
<dbReference type="Gene3D" id="2.150.10.10">
    <property type="entry name" value="Serralysin-like metalloprotease, C-terminal"/>
    <property type="match status" value="1"/>
</dbReference>
<dbReference type="SUPFAM" id="SSF51120">
    <property type="entry name" value="beta-Roll"/>
    <property type="match status" value="1"/>
</dbReference>
<feature type="region of interest" description="Disordered" evidence="1">
    <location>
        <begin position="120"/>
        <end position="147"/>
    </location>
</feature>
<gene>
    <name evidence="2" type="ORF">SAMN05216236_1393</name>
</gene>
<proteinExistence type="predicted"/>
<evidence type="ECO:0008006" key="4">
    <source>
        <dbReference type="Google" id="ProtNLM"/>
    </source>
</evidence>
<dbReference type="AlphaFoldDB" id="A0A1I7DZS0"/>
<reference evidence="2 3" key="1">
    <citation type="submission" date="2016-10" db="EMBL/GenBank/DDBJ databases">
        <authorList>
            <person name="de Groot N.N."/>
        </authorList>
    </citation>
    <scope>NUCLEOTIDE SEQUENCE [LARGE SCALE GENOMIC DNA]</scope>
    <source>
        <strain evidence="2 3">CGMCC 1.10959</strain>
    </source>
</reference>
<name>A0A1I7DZS0_9RHOB</name>
<organism evidence="2 3">
    <name type="scientific">Sedimentitalea nanhaiensis</name>
    <dbReference type="NCBI Taxonomy" id="999627"/>
    <lineage>
        <taxon>Bacteria</taxon>
        <taxon>Pseudomonadati</taxon>
        <taxon>Pseudomonadota</taxon>
        <taxon>Alphaproteobacteria</taxon>
        <taxon>Rhodobacterales</taxon>
        <taxon>Paracoccaceae</taxon>
        <taxon>Sedimentitalea</taxon>
    </lineage>
</organism>
<keyword evidence="3" id="KW-1185">Reference proteome</keyword>
<dbReference type="Proteomes" id="UP000182466">
    <property type="component" value="Unassembled WGS sequence"/>
</dbReference>
<evidence type="ECO:0000256" key="1">
    <source>
        <dbReference type="SAM" id="MobiDB-lite"/>
    </source>
</evidence>
<dbReference type="InterPro" id="IPR011049">
    <property type="entry name" value="Serralysin-like_metalloprot_C"/>
</dbReference>
<sequence>MHSCLSAASAVGSGQASQQHRLRYLEIPRASLCALIPGESGFHRISISRGIRARVLRAASGPWHLRVSKPPETKPLRSASHRSPGDLDAPSFIYRGHGGKAVKVLIRAARRADGNDFMHGGGNDTFRGDDGADALRGGDGTGVSRRGTGNDVLFDGAAVFVFDVNPDKINLSKRSGLNNFSQVQAAMFDFGGGTVTGSGGHSLQLIDATVAGLDANGFVFGSASGPQRRPAPSRAGFFAVCDQPTACRPCGAGLSPAFTE</sequence>
<dbReference type="STRING" id="999627.SAMN05216236_1393"/>